<feature type="region of interest" description="Disordered" evidence="6">
    <location>
        <begin position="187"/>
        <end position="230"/>
    </location>
</feature>
<dbReference type="SUPFAM" id="SSF82895">
    <property type="entry name" value="TSP-1 type 1 repeat"/>
    <property type="match status" value="9"/>
</dbReference>
<feature type="domain" description="Apple" evidence="7">
    <location>
        <begin position="34"/>
        <end position="118"/>
    </location>
</feature>
<dbReference type="InterPro" id="IPR003609">
    <property type="entry name" value="Pan_app"/>
</dbReference>
<evidence type="ECO:0000256" key="4">
    <source>
        <dbReference type="ARBA" id="ARBA00022737"/>
    </source>
</evidence>
<evidence type="ECO:0000259" key="7">
    <source>
        <dbReference type="PROSITE" id="PS50948"/>
    </source>
</evidence>
<dbReference type="AlphaFoldDB" id="A0AA36HG74"/>
<dbReference type="SMART" id="SM00209">
    <property type="entry name" value="TSP1"/>
    <property type="match status" value="11"/>
</dbReference>
<feature type="compositionally biased region" description="Low complexity" evidence="6">
    <location>
        <begin position="955"/>
        <end position="976"/>
    </location>
</feature>
<dbReference type="Gene3D" id="2.20.100.10">
    <property type="entry name" value="Thrombospondin type-1 (TSP1) repeat"/>
    <property type="match status" value="8"/>
</dbReference>
<dbReference type="InterPro" id="IPR000884">
    <property type="entry name" value="TSP1_rpt"/>
</dbReference>
<feature type="compositionally biased region" description="Polar residues" evidence="6">
    <location>
        <begin position="205"/>
        <end position="216"/>
    </location>
</feature>
<dbReference type="InterPro" id="IPR036383">
    <property type="entry name" value="TSP1_rpt_sf"/>
</dbReference>
<evidence type="ECO:0000256" key="3">
    <source>
        <dbReference type="ARBA" id="ARBA00022729"/>
    </source>
</evidence>
<organism evidence="8 9">
    <name type="scientific">Cylicocyclus nassatus</name>
    <name type="common">Nematode worm</name>
    <dbReference type="NCBI Taxonomy" id="53992"/>
    <lineage>
        <taxon>Eukaryota</taxon>
        <taxon>Metazoa</taxon>
        <taxon>Ecdysozoa</taxon>
        <taxon>Nematoda</taxon>
        <taxon>Chromadorea</taxon>
        <taxon>Rhabditida</taxon>
        <taxon>Rhabditina</taxon>
        <taxon>Rhabditomorpha</taxon>
        <taxon>Strongyloidea</taxon>
        <taxon>Strongylidae</taxon>
        <taxon>Cylicocyclus</taxon>
    </lineage>
</organism>
<name>A0AA36HG74_CYLNA</name>
<keyword evidence="4" id="KW-0677">Repeat</keyword>
<sequence length="1169" mass="129017">MFTLEGDAYQSRSVTRDAQLNNGLDSSFSAVRVCSRKRYVFTSSAVLQRVHMPTHERCVERCIEKIRFCKAVVFTPYKEKSIGVCTLYSENSVQRPVALHPDASVEPVSTFYEILESCPRYASSEITNKISTNHRKKLEDVTDNSGELIDEDYRADAYFPDRDTFGEETFRLNTDRYATMTRLYPETETKKPSFRSPPGSLRTFLESTDTRSSSYVESADQPPRPKSPFEGLVPIVPVAVLHMGQAMKYGSDCPAGAPCMHTMASLDSSPCPARQNDPCAPRQPCYSAACQSSDPHVTTVSKWLEWGPCSQTCGPGTRMRQCAGAGCVGSATEPCMVNPICQQWSQWGAWSLCSATCGEGERKRSRECIGGRDCPGVSTTVETCATSPCPTWSNWGPWEGCSVSCGPGLERRSRKCQNSNLCLGPAIDTRTCDLGECPQWGEWTPWSACTKSCATGETMRSRDCVQGTACDGASEERLLCNQHDCPTWTDWTSWTVCSSKCDEESYRIRNRVCMYRGMAHAGCDGSAQDQSSCPMRPCPAWSEWNEWSECSATCAQGSQQRSRSCENGSDCLGSNREMRFCQLASCPYWDEWMPWTGCSVTCGSGYCERRRRCITDDLLNLPNLEDLEESLFEAENSKTDRAKSNLIDRSRGSGKGPHPQLIQSAEDTRRAPIRNIEGGGTCIGPDIERKPCDAGPCCTWSEWSEWSPCSGCGRESTSSRTRRCRVTESGAIFPSSTSQLDFHGEIGPYLISPQIKGGSVSISPIVPVNHRTRRQAMFSQRGANCCEGNAVETRQCNIPCQTPTPCAWTEWGEWCGCRRCRAGKESRRRYCERPGAKPGTLTVDPTCRCVGNDLEERDCIVERICEMEQPSGAGAPPATEPIRIISSEPPRTIPSSTTRKETPSESPSLPPTRQTSKSTSRQASVGTSRTTSIETSRPTSVGTSRTTSVETSRPTSIGTSRTTSVGVSRTTSEGTSQPEGYGQEADSAYSFGDTAADSSEVCRWSKWSEWSPCDDHKQRHRNRFCIGSDTLISDCECVGLSTEEEHCDMTRIANEVDFNVGKGPFDSDISSGDEAKLDENIQSALELDESTAGHNEVSLSASVIKTEKCEWTRWSQWSACTVSCGMGDRLRKRRCSCGDNQCGAEPDQETSKCSEWKCDRKMPPLFNVD</sequence>
<evidence type="ECO:0000256" key="2">
    <source>
        <dbReference type="ARBA" id="ARBA00022525"/>
    </source>
</evidence>
<feature type="compositionally biased region" description="Polar residues" evidence="6">
    <location>
        <begin position="913"/>
        <end position="954"/>
    </location>
</feature>
<gene>
    <name evidence="8" type="ORF">CYNAS_LOCUS22110</name>
</gene>
<dbReference type="Proteomes" id="UP001176961">
    <property type="component" value="Unassembled WGS sequence"/>
</dbReference>
<dbReference type="PROSITE" id="PS50092">
    <property type="entry name" value="TSP1"/>
    <property type="match status" value="11"/>
</dbReference>
<evidence type="ECO:0000313" key="8">
    <source>
        <dbReference type="EMBL" id="CAJ0610127.1"/>
    </source>
</evidence>
<evidence type="ECO:0000313" key="9">
    <source>
        <dbReference type="Proteomes" id="UP001176961"/>
    </source>
</evidence>
<keyword evidence="2" id="KW-0964">Secreted</keyword>
<accession>A0AA36HG74</accession>
<evidence type="ECO:0000256" key="6">
    <source>
        <dbReference type="SAM" id="MobiDB-lite"/>
    </source>
</evidence>
<dbReference type="InterPro" id="IPR052065">
    <property type="entry name" value="Compl_asym_regulator"/>
</dbReference>
<feature type="region of interest" description="Disordered" evidence="6">
    <location>
        <begin position="634"/>
        <end position="670"/>
    </location>
</feature>
<feature type="region of interest" description="Disordered" evidence="6">
    <location>
        <begin position="869"/>
        <end position="987"/>
    </location>
</feature>
<evidence type="ECO:0000256" key="1">
    <source>
        <dbReference type="ARBA" id="ARBA00004613"/>
    </source>
</evidence>
<keyword evidence="3" id="KW-0732">Signal</keyword>
<protein>
    <recommendedName>
        <fullName evidence="7">Apple domain-containing protein</fullName>
    </recommendedName>
</protein>
<comment type="subcellular location">
    <subcellularLocation>
        <location evidence="1">Secreted</location>
    </subcellularLocation>
</comment>
<reference evidence="8" key="1">
    <citation type="submission" date="2023-07" db="EMBL/GenBank/DDBJ databases">
        <authorList>
            <consortium name="CYATHOMIX"/>
        </authorList>
    </citation>
    <scope>NUCLEOTIDE SEQUENCE</scope>
    <source>
        <strain evidence="8">N/A</strain>
    </source>
</reference>
<dbReference type="Pfam" id="PF00090">
    <property type="entry name" value="TSP_1"/>
    <property type="match status" value="9"/>
</dbReference>
<dbReference type="PROSITE" id="PS50948">
    <property type="entry name" value="PAN"/>
    <property type="match status" value="1"/>
</dbReference>
<dbReference type="EMBL" id="CATQJL010000326">
    <property type="protein sequence ID" value="CAJ0610127.1"/>
    <property type="molecule type" value="Genomic_DNA"/>
</dbReference>
<keyword evidence="5" id="KW-1015">Disulfide bond</keyword>
<comment type="caution">
    <text evidence="8">The sequence shown here is derived from an EMBL/GenBank/DDBJ whole genome shotgun (WGS) entry which is preliminary data.</text>
</comment>
<feature type="compositionally biased region" description="Basic and acidic residues" evidence="6">
    <location>
        <begin position="635"/>
        <end position="651"/>
    </location>
</feature>
<dbReference type="PANTHER" id="PTHR22906:SF43">
    <property type="entry name" value="PROPERDIN"/>
    <property type="match status" value="1"/>
</dbReference>
<evidence type="ECO:0000256" key="5">
    <source>
        <dbReference type="ARBA" id="ARBA00023157"/>
    </source>
</evidence>
<dbReference type="SUPFAM" id="SSF57414">
    <property type="entry name" value="Hairpin loop containing domain-like"/>
    <property type="match status" value="1"/>
</dbReference>
<proteinExistence type="predicted"/>
<keyword evidence="9" id="KW-1185">Reference proteome</keyword>
<dbReference type="PANTHER" id="PTHR22906">
    <property type="entry name" value="PROPERDIN"/>
    <property type="match status" value="1"/>
</dbReference>